<feature type="compositionally biased region" description="Basic and acidic residues" evidence="2">
    <location>
        <begin position="515"/>
        <end position="526"/>
    </location>
</feature>
<evidence type="ECO:0000259" key="4">
    <source>
        <dbReference type="SMART" id="SM01027"/>
    </source>
</evidence>
<reference evidence="5" key="2">
    <citation type="submission" date="2024-10" db="UniProtKB">
        <authorList>
            <consortium name="EnsemblProtists"/>
        </authorList>
    </citation>
    <scope>IDENTIFICATION</scope>
</reference>
<keyword evidence="1" id="KW-0378">Hydrolase</keyword>
<dbReference type="PANTHER" id="PTHR11203">
    <property type="entry name" value="CLEAVAGE AND POLYADENYLATION SPECIFICITY FACTOR FAMILY MEMBER"/>
    <property type="match status" value="1"/>
</dbReference>
<evidence type="ECO:0000313" key="5">
    <source>
        <dbReference type="EnsemblProtists" id="EOD11341"/>
    </source>
</evidence>
<dbReference type="InterPro" id="IPR050698">
    <property type="entry name" value="MBL"/>
</dbReference>
<dbReference type="EnsemblProtists" id="EOD11341">
    <property type="protein sequence ID" value="EOD11341"/>
    <property type="gene ID" value="EMIHUDRAFT_452436"/>
</dbReference>
<dbReference type="PANTHER" id="PTHR11203:SF37">
    <property type="entry name" value="INTEGRATOR COMPLEX SUBUNIT 11"/>
    <property type="match status" value="1"/>
</dbReference>
<dbReference type="GO" id="GO:0016787">
    <property type="term" value="F:hydrolase activity"/>
    <property type="evidence" value="ECO:0007669"/>
    <property type="project" value="UniProtKB-KW"/>
</dbReference>
<dbReference type="STRING" id="2903.R1DKF6"/>
<organism evidence="5 6">
    <name type="scientific">Emiliania huxleyi (strain CCMP1516)</name>
    <dbReference type="NCBI Taxonomy" id="280463"/>
    <lineage>
        <taxon>Eukaryota</taxon>
        <taxon>Haptista</taxon>
        <taxon>Haptophyta</taxon>
        <taxon>Prymnesiophyceae</taxon>
        <taxon>Isochrysidales</taxon>
        <taxon>Noelaerhabdaceae</taxon>
        <taxon>Emiliania</taxon>
    </lineage>
</organism>
<dbReference type="PaxDb" id="2903-EOD11341"/>
<accession>A0A0D3IJA6</accession>
<dbReference type="Pfam" id="PF16661">
    <property type="entry name" value="Lactamase_B_6"/>
    <property type="match status" value="1"/>
</dbReference>
<dbReference type="InterPro" id="IPR022712">
    <property type="entry name" value="Beta_Casp"/>
</dbReference>
<protein>
    <submittedName>
        <fullName evidence="5">Uncharacterized protein</fullName>
    </submittedName>
</protein>
<evidence type="ECO:0000313" key="6">
    <source>
        <dbReference type="Proteomes" id="UP000013827"/>
    </source>
</evidence>
<dbReference type="SMART" id="SM00849">
    <property type="entry name" value="Lactamase_B"/>
    <property type="match status" value="1"/>
</dbReference>
<dbReference type="Proteomes" id="UP000013827">
    <property type="component" value="Unassembled WGS sequence"/>
</dbReference>
<dbReference type="SUPFAM" id="SSF56281">
    <property type="entry name" value="Metallo-hydrolase/oxidoreductase"/>
    <property type="match status" value="1"/>
</dbReference>
<feature type="domain" description="Beta-Casp" evidence="4">
    <location>
        <begin position="291"/>
        <end position="402"/>
    </location>
</feature>
<feature type="domain" description="Metallo-beta-lactamase" evidence="3">
    <location>
        <begin position="27"/>
        <end position="279"/>
    </location>
</feature>
<dbReference type="AlphaFoldDB" id="A0A0D3IJA6"/>
<dbReference type="eggNOG" id="KOG1136">
    <property type="taxonomic scope" value="Eukaryota"/>
</dbReference>
<reference evidence="6" key="1">
    <citation type="journal article" date="2013" name="Nature">
        <title>Pan genome of the phytoplankton Emiliania underpins its global distribution.</title>
        <authorList>
            <person name="Read B.A."/>
            <person name="Kegel J."/>
            <person name="Klute M.J."/>
            <person name="Kuo A."/>
            <person name="Lefebvre S.C."/>
            <person name="Maumus F."/>
            <person name="Mayer C."/>
            <person name="Miller J."/>
            <person name="Monier A."/>
            <person name="Salamov A."/>
            <person name="Young J."/>
            <person name="Aguilar M."/>
            <person name="Claverie J.M."/>
            <person name="Frickenhaus S."/>
            <person name="Gonzalez K."/>
            <person name="Herman E.K."/>
            <person name="Lin Y.C."/>
            <person name="Napier J."/>
            <person name="Ogata H."/>
            <person name="Sarno A.F."/>
            <person name="Shmutz J."/>
            <person name="Schroeder D."/>
            <person name="de Vargas C."/>
            <person name="Verret F."/>
            <person name="von Dassow P."/>
            <person name="Valentin K."/>
            <person name="Van de Peer Y."/>
            <person name="Wheeler G."/>
            <person name="Dacks J.B."/>
            <person name="Delwiche C.F."/>
            <person name="Dyhrman S.T."/>
            <person name="Glockner G."/>
            <person name="John U."/>
            <person name="Richards T."/>
            <person name="Worden A.Z."/>
            <person name="Zhang X."/>
            <person name="Grigoriev I.V."/>
            <person name="Allen A.E."/>
            <person name="Bidle K."/>
            <person name="Borodovsky M."/>
            <person name="Bowler C."/>
            <person name="Brownlee C."/>
            <person name="Cock J.M."/>
            <person name="Elias M."/>
            <person name="Gladyshev V.N."/>
            <person name="Groth M."/>
            <person name="Guda C."/>
            <person name="Hadaegh A."/>
            <person name="Iglesias-Rodriguez M.D."/>
            <person name="Jenkins J."/>
            <person name="Jones B.M."/>
            <person name="Lawson T."/>
            <person name="Leese F."/>
            <person name="Lindquist E."/>
            <person name="Lobanov A."/>
            <person name="Lomsadze A."/>
            <person name="Malik S.B."/>
            <person name="Marsh M.E."/>
            <person name="Mackinder L."/>
            <person name="Mock T."/>
            <person name="Mueller-Roeber B."/>
            <person name="Pagarete A."/>
            <person name="Parker M."/>
            <person name="Probert I."/>
            <person name="Quesneville H."/>
            <person name="Raines C."/>
            <person name="Rensing S.A."/>
            <person name="Riano-Pachon D.M."/>
            <person name="Richier S."/>
            <person name="Rokitta S."/>
            <person name="Shiraiwa Y."/>
            <person name="Soanes D.M."/>
            <person name="van der Giezen M."/>
            <person name="Wahlund T.M."/>
            <person name="Williams B."/>
            <person name="Wilson W."/>
            <person name="Wolfe G."/>
            <person name="Wurch L.L."/>
        </authorList>
    </citation>
    <scope>NUCLEOTIDE SEQUENCE</scope>
</reference>
<dbReference type="GO" id="GO:0004521">
    <property type="term" value="F:RNA endonuclease activity"/>
    <property type="evidence" value="ECO:0007669"/>
    <property type="project" value="TreeGrafter"/>
</dbReference>
<proteinExistence type="predicted"/>
<dbReference type="Gene3D" id="3.40.50.10890">
    <property type="match status" value="1"/>
</dbReference>
<dbReference type="SMART" id="SM01027">
    <property type="entry name" value="Beta-Casp"/>
    <property type="match status" value="1"/>
</dbReference>
<evidence type="ECO:0000256" key="2">
    <source>
        <dbReference type="SAM" id="MobiDB-lite"/>
    </source>
</evidence>
<dbReference type="InterPro" id="IPR036866">
    <property type="entry name" value="RibonucZ/Hydroxyglut_hydro"/>
</dbReference>
<dbReference type="InterPro" id="IPR011108">
    <property type="entry name" value="RMMBL"/>
</dbReference>
<keyword evidence="6" id="KW-1185">Reference proteome</keyword>
<evidence type="ECO:0000256" key="1">
    <source>
        <dbReference type="ARBA" id="ARBA00022801"/>
    </source>
</evidence>
<name>A0A0D3IJA6_EMIH1</name>
<dbReference type="InterPro" id="IPR001279">
    <property type="entry name" value="Metallo-B-lactamas"/>
</dbReference>
<dbReference type="Pfam" id="PF10996">
    <property type="entry name" value="Beta-Casp"/>
    <property type="match status" value="1"/>
</dbReference>
<dbReference type="KEGG" id="ehx:EMIHUDRAFT_452436"/>
<evidence type="ECO:0000259" key="3">
    <source>
        <dbReference type="SMART" id="SM00849"/>
    </source>
</evidence>
<dbReference type="Pfam" id="PF07521">
    <property type="entry name" value="RMMBL"/>
    <property type="match status" value="1"/>
</dbReference>
<dbReference type="RefSeq" id="XP_005763770.1">
    <property type="nucleotide sequence ID" value="XM_005763713.1"/>
</dbReference>
<dbReference type="HOGENOM" id="CLU_376180_0_0_1"/>
<feature type="region of interest" description="Disordered" evidence="2">
    <location>
        <begin position="495"/>
        <end position="530"/>
    </location>
</feature>
<dbReference type="GO" id="GO:0016180">
    <property type="term" value="P:snRNA processing"/>
    <property type="evidence" value="ECO:0007669"/>
    <property type="project" value="TreeGrafter"/>
</dbReference>
<sequence>MAGRRSHMSTSAAKIVAVPLGAGQEIGRSCVVVRMGGHSVMFDCGIHTAFTDERCFPRFDMLLPGGAAAAVAAAGGGGSGGGSSGGSASAAADAAPSAYAHVVDALVITHYHLDHVGALPHFVSVLGYRGPIFMTSATRGIAQTMLLDYVYVMRDRKQVEFIYTKEDLLHTLSRVTVISLHERVRATSSLTLTPYYAGHVLGAVMVHAEAAGHSVVYTGDFNATADGHLGPAAIPPLRPHLLITESTYASSTRSSQKRREDKHEDKFVRLVAEAVAAGGKVLVPVYGFGRAQELQLLLDTAWQERRLSAPIYFAQGAMQRANLLYRLYASWSRPRGVEGEAPPPPDRCPFAFKHVRACVLFATPGMLFAGFALEAFKHWAGGEANLVLLPSYCSPATVGAQLLQGKRLVTLRQGTPEAEQLHALDAGRSIRAFRATRRDDPIETVSFSAHADAAGLHWLVRHLAPHHVMLVHGDRPKVAVFKSALARSFGESVHVPADPSVTVEGAERGASSGEARPESGRRRDDADSSVLGMGEAGAEVLEVAEAAEAAGSESCVAGAEPPVKRRRRAAQLSRGGTEKLVALPPGEEALSSECAIFENATPSGGVARGSLAAAGLASPRSAGSRVLLVAPSELESVGGMQRHEIRSVLTLPLPRGCHGGDSAMRAVWRRLCDGAELSGMAEVGRLEWDADAEEVRVAAGRLSLRLVREDGAAGELHLEWAYQAQRLAEAIFGCLSNP</sequence>
<dbReference type="GeneID" id="17257452"/>
<dbReference type="GO" id="GO:0005634">
    <property type="term" value="C:nucleus"/>
    <property type="evidence" value="ECO:0007669"/>
    <property type="project" value="TreeGrafter"/>
</dbReference>
<dbReference type="Gene3D" id="3.60.15.10">
    <property type="entry name" value="Ribonuclease Z/Hydroxyacylglutathione hydrolase-like"/>
    <property type="match status" value="2"/>
</dbReference>